<evidence type="ECO:0000313" key="1">
    <source>
        <dbReference type="EMBL" id="PON47147.1"/>
    </source>
</evidence>
<organism evidence="1 2">
    <name type="scientific">Parasponia andersonii</name>
    <name type="common">Sponia andersonii</name>
    <dbReference type="NCBI Taxonomy" id="3476"/>
    <lineage>
        <taxon>Eukaryota</taxon>
        <taxon>Viridiplantae</taxon>
        <taxon>Streptophyta</taxon>
        <taxon>Embryophyta</taxon>
        <taxon>Tracheophyta</taxon>
        <taxon>Spermatophyta</taxon>
        <taxon>Magnoliopsida</taxon>
        <taxon>eudicotyledons</taxon>
        <taxon>Gunneridae</taxon>
        <taxon>Pentapetalae</taxon>
        <taxon>rosids</taxon>
        <taxon>fabids</taxon>
        <taxon>Rosales</taxon>
        <taxon>Cannabaceae</taxon>
        <taxon>Parasponia</taxon>
    </lineage>
</organism>
<evidence type="ECO:0000313" key="2">
    <source>
        <dbReference type="Proteomes" id="UP000237105"/>
    </source>
</evidence>
<protein>
    <submittedName>
        <fullName evidence="1">Uncharacterized protein</fullName>
    </submittedName>
</protein>
<gene>
    <name evidence="1" type="ORF">PanWU01x14_246560</name>
</gene>
<dbReference type="OrthoDB" id="1739838at2759"/>
<sequence length="61" mass="7071">MSRVLLDKFLPYTSLRDAYIGPTPSVIWRSIIWGLSALNHGIRWQIGNDNSVQVFKDQWLP</sequence>
<dbReference type="Proteomes" id="UP000237105">
    <property type="component" value="Unassembled WGS sequence"/>
</dbReference>
<name>A0A2P5BEC9_PARAD</name>
<accession>A0A2P5BEC9</accession>
<dbReference type="AlphaFoldDB" id="A0A2P5BEC9"/>
<keyword evidence="2" id="KW-1185">Reference proteome</keyword>
<dbReference type="EMBL" id="JXTB01000299">
    <property type="protein sequence ID" value="PON47147.1"/>
    <property type="molecule type" value="Genomic_DNA"/>
</dbReference>
<proteinExistence type="predicted"/>
<comment type="caution">
    <text evidence="1">The sequence shown here is derived from an EMBL/GenBank/DDBJ whole genome shotgun (WGS) entry which is preliminary data.</text>
</comment>
<reference evidence="2" key="1">
    <citation type="submission" date="2016-06" db="EMBL/GenBank/DDBJ databases">
        <title>Parallel loss of symbiosis genes in relatives of nitrogen-fixing non-legume Parasponia.</title>
        <authorList>
            <person name="Van Velzen R."/>
            <person name="Holmer R."/>
            <person name="Bu F."/>
            <person name="Rutten L."/>
            <person name="Van Zeijl A."/>
            <person name="Liu W."/>
            <person name="Santuari L."/>
            <person name="Cao Q."/>
            <person name="Sharma T."/>
            <person name="Shen D."/>
            <person name="Roswanjaya Y."/>
            <person name="Wardhani T."/>
            <person name="Kalhor M.S."/>
            <person name="Jansen J."/>
            <person name="Van den Hoogen J."/>
            <person name="Gungor B."/>
            <person name="Hartog M."/>
            <person name="Hontelez J."/>
            <person name="Verver J."/>
            <person name="Yang W.-C."/>
            <person name="Schijlen E."/>
            <person name="Repin R."/>
            <person name="Schilthuizen M."/>
            <person name="Schranz E."/>
            <person name="Heidstra R."/>
            <person name="Miyata K."/>
            <person name="Fedorova E."/>
            <person name="Kohlen W."/>
            <person name="Bisseling T."/>
            <person name="Smit S."/>
            <person name="Geurts R."/>
        </authorList>
    </citation>
    <scope>NUCLEOTIDE SEQUENCE [LARGE SCALE GENOMIC DNA]</scope>
    <source>
        <strain evidence="2">cv. WU1-14</strain>
    </source>
</reference>